<dbReference type="InterPro" id="IPR011990">
    <property type="entry name" value="TPR-like_helical_dom_sf"/>
</dbReference>
<dbReference type="SUPFAM" id="SSF56399">
    <property type="entry name" value="ADP-ribosylation"/>
    <property type="match status" value="2"/>
</dbReference>
<evidence type="ECO:0000256" key="5">
    <source>
        <dbReference type="ARBA" id="ARBA00022695"/>
    </source>
</evidence>
<evidence type="ECO:0000256" key="9">
    <source>
        <dbReference type="PROSITE-ProRule" id="PRU10141"/>
    </source>
</evidence>
<evidence type="ECO:0000256" key="4">
    <source>
        <dbReference type="ARBA" id="ARBA00022679"/>
    </source>
</evidence>
<dbReference type="EMBL" id="CAJOAZ010003350">
    <property type="protein sequence ID" value="CAF4002249.1"/>
    <property type="molecule type" value="Genomic_DNA"/>
</dbReference>
<dbReference type="InterPro" id="IPR051681">
    <property type="entry name" value="Ser/Thr_Kinases-Pseudokinases"/>
</dbReference>
<comment type="catalytic activity">
    <reaction evidence="8 10">
        <text>L-arginyl-[protein] + NAD(+) = N(omega)-(ADP-D-ribosyl)-L-arginyl-[protein] + nicotinamide + H(+)</text>
        <dbReference type="Rhea" id="RHEA:19149"/>
        <dbReference type="Rhea" id="RHEA-COMP:10532"/>
        <dbReference type="Rhea" id="RHEA-COMP:15087"/>
        <dbReference type="ChEBI" id="CHEBI:15378"/>
        <dbReference type="ChEBI" id="CHEBI:17154"/>
        <dbReference type="ChEBI" id="CHEBI:29965"/>
        <dbReference type="ChEBI" id="CHEBI:57540"/>
        <dbReference type="ChEBI" id="CHEBI:142554"/>
        <dbReference type="EC" id="2.4.2.31"/>
    </reaction>
</comment>
<comment type="caution">
    <text evidence="13">The sequence shown here is derived from an EMBL/GenBank/DDBJ whole genome shotgun (WGS) entry which is preliminary data.</text>
</comment>
<dbReference type="PROSITE" id="PS00107">
    <property type="entry name" value="PROTEIN_KINASE_ATP"/>
    <property type="match status" value="1"/>
</dbReference>
<name>A0A814P4V6_9BILA</name>
<dbReference type="EMBL" id="CAJNOG010000235">
    <property type="protein sequence ID" value="CAF1102554.1"/>
    <property type="molecule type" value="Genomic_DNA"/>
</dbReference>
<dbReference type="InterPro" id="IPR000719">
    <property type="entry name" value="Prot_kinase_dom"/>
</dbReference>
<dbReference type="CDD" id="cd21037">
    <property type="entry name" value="MLKL_NTD"/>
    <property type="match status" value="1"/>
</dbReference>
<evidence type="ECO:0000313" key="14">
    <source>
        <dbReference type="EMBL" id="CAF4002249.1"/>
    </source>
</evidence>
<feature type="region of interest" description="Disordered" evidence="11">
    <location>
        <begin position="989"/>
        <end position="1011"/>
    </location>
</feature>
<dbReference type="EC" id="2.4.2.31" evidence="10"/>
<dbReference type="Pfam" id="PF01129">
    <property type="entry name" value="ART"/>
    <property type="match status" value="1"/>
</dbReference>
<dbReference type="InterPro" id="IPR011009">
    <property type="entry name" value="Kinase-like_dom_sf"/>
</dbReference>
<accession>A0A814P4V6</accession>
<dbReference type="GO" id="GO:0016779">
    <property type="term" value="F:nucleotidyltransferase activity"/>
    <property type="evidence" value="ECO:0007669"/>
    <property type="project" value="UniProtKB-KW"/>
</dbReference>
<proteinExistence type="inferred from homology"/>
<evidence type="ECO:0000256" key="2">
    <source>
        <dbReference type="ARBA" id="ARBA00022527"/>
    </source>
</evidence>
<dbReference type="InterPro" id="IPR054000">
    <property type="entry name" value="MLKL_N"/>
</dbReference>
<evidence type="ECO:0000256" key="3">
    <source>
        <dbReference type="ARBA" id="ARBA00022676"/>
    </source>
</evidence>
<keyword evidence="7 9" id="KW-0067">ATP-binding</keyword>
<dbReference type="PROSITE" id="PS50011">
    <property type="entry name" value="PROTEIN_KINASE_DOM"/>
    <property type="match status" value="1"/>
</dbReference>
<dbReference type="GO" id="GO:0007166">
    <property type="term" value="P:cell surface receptor signaling pathway"/>
    <property type="evidence" value="ECO:0007669"/>
    <property type="project" value="InterPro"/>
</dbReference>
<evidence type="ECO:0000256" key="8">
    <source>
        <dbReference type="ARBA" id="ARBA00047597"/>
    </source>
</evidence>
<keyword evidence="6 9" id="KW-0547">Nucleotide-binding</keyword>
<dbReference type="Proteomes" id="UP000663844">
    <property type="component" value="Unassembled WGS sequence"/>
</dbReference>
<dbReference type="SUPFAM" id="SSF56112">
    <property type="entry name" value="Protein kinase-like (PK-like)"/>
    <property type="match status" value="1"/>
</dbReference>
<dbReference type="InterPro" id="IPR008271">
    <property type="entry name" value="Ser/Thr_kinase_AS"/>
</dbReference>
<feature type="domain" description="Protein kinase" evidence="12">
    <location>
        <begin position="713"/>
        <end position="980"/>
    </location>
</feature>
<dbReference type="Gene3D" id="3.90.176.10">
    <property type="entry name" value="Toxin ADP-ribosyltransferase, Chain A, domain 1"/>
    <property type="match status" value="2"/>
</dbReference>
<keyword evidence="10" id="KW-0521">NADP</keyword>
<dbReference type="SUPFAM" id="SSF48452">
    <property type="entry name" value="TPR-like"/>
    <property type="match status" value="1"/>
</dbReference>
<dbReference type="Pfam" id="PF22215">
    <property type="entry name" value="MLKL_N"/>
    <property type="match status" value="1"/>
</dbReference>
<keyword evidence="5" id="KW-0548">Nucleotidyltransferase</keyword>
<dbReference type="InterPro" id="IPR001245">
    <property type="entry name" value="Ser-Thr/Tyr_kinase_cat_dom"/>
</dbReference>
<dbReference type="PANTHER" id="PTHR44329">
    <property type="entry name" value="SERINE/THREONINE-PROTEIN KINASE TNNI3K-RELATED"/>
    <property type="match status" value="1"/>
</dbReference>
<evidence type="ECO:0000256" key="11">
    <source>
        <dbReference type="SAM" id="MobiDB-lite"/>
    </source>
</evidence>
<keyword evidence="10" id="KW-0520">NAD</keyword>
<sequence length="1297" mass="150096">MQYSLETECVDPLNMSTTIALNNPVSKNGDSHLEIFSLLWFDDTNNLEDARNARQKLRTIINHFKEFHDANEYQQYIEQRSKQDRLILVISDQSGQEIISSVHGLRQVLSIYIHSKKETSDNQWISRFPKVKVIIVRIDELVSRIKADFKIQMKEEEPLPMNVLTTGQSAIKINGKFIFSQVLIDCLLRLKSNETDRYELISCLKREYEGNSSELDKLVEFEKEYTSNKALWWYTRDSFFYKFLNAALRKQDIHMIYLCKSFISDIYRQLQYHQSKYPVRVYRSQLMSKDELMDLEQYVGQFVSMNSFLSTSNERPIALFYMGDKTQQIDLERVLFEIEADPQVVTTKPFADISMYSCFDVESEVLFMLGSIFRLDDITLRDDQVWIIHMTLCSDDEHDLKQVLTDMKNQNGIGETNLHTLGKLLCKMGNLDLAEKYYNRLVDELSPNDPMLKNLYGDLSDIASQQHDYNKSVQLRKKSLEIKVQLLPTDADKKALQVESSIDIDPKITLKLIDQSAIKIKETVEQVKANKNQCRRLVERISAITCVLQCISDAEHQKPELRRFLMDFCICIEQCLAFVTKFQGDMLWFLRVFKSINSKDQFKKLKVQLLQCATALNLGINLQQIFDEKQDDIDQQNDLNNIQQKLDEIAAMMVQQQQEQLHHVQDIKNDMKPRHASYKHHLEQNIMRVEDPVKAKKLIDKENSFLRIPYYDLTQEEYIGQGGFADVYRGKWLSQDLKVAIKIIRIQYISEKVKEDFIKEIATMQQIHYEHVLYMYGACMEPEKYALVIEYMSLGSLYDVLRLQIIQLTWYDRWLIAHQMIKGINYLHTLSKPIIHRDIKSHNVLMTKKNDGFLVKVGDFGLAKIRRETSQQSVHEPVLGTLPWKAPELLRIARHTEASDVYALGIVLWELATGYEPYEDADDSTISAFVRGGDRLDIPEDVPESFAKLIVNAWAQEPKQRPTCQELLNMFPERDFEPEIIDEFTDITTSSQRSTPVNSEELQTDNHDNDNHEMSMINLLQRTTDITTAYQEKATGRISRLSDICRTPNLLLMPIDGYEKMPLVSLETVVQPLIDILPNIQQYAYIAKQRSKEAANGLTQDESASIMLYSMGWEPSNECLYVILNQILRSENRAQLKPWFSYLKLLLTALSRLPSVRMTVYRGVKLDLSGEYQEDATVLWWGFSSCTKSIDVLQSNQFLGDTGARTIFIIECYSGKDIRNHSYYASEDEILLPAATQFQVKSCLNQAGGLKLIHLEETEPPFPLIKPISSSERNLELQNLARSTSSSIVSSMLSGDS</sequence>
<dbReference type="PANTHER" id="PTHR44329:SF298">
    <property type="entry name" value="MIXED LINEAGE KINASE DOMAIN-LIKE PROTEIN"/>
    <property type="match status" value="1"/>
</dbReference>
<evidence type="ECO:0000256" key="10">
    <source>
        <dbReference type="RuleBase" id="RU361228"/>
    </source>
</evidence>
<dbReference type="GO" id="GO:0005524">
    <property type="term" value="F:ATP binding"/>
    <property type="evidence" value="ECO:0007669"/>
    <property type="project" value="UniProtKB-UniRule"/>
</dbReference>
<dbReference type="GO" id="GO:0004674">
    <property type="term" value="F:protein serine/threonine kinase activity"/>
    <property type="evidence" value="ECO:0007669"/>
    <property type="project" value="UniProtKB-KW"/>
</dbReference>
<feature type="compositionally biased region" description="Polar residues" evidence="11">
    <location>
        <begin position="989"/>
        <end position="1001"/>
    </location>
</feature>
<keyword evidence="2" id="KW-0723">Serine/threonine-protein kinase</keyword>
<dbReference type="Gene3D" id="1.25.40.10">
    <property type="entry name" value="Tetratricopeptide repeat domain"/>
    <property type="match status" value="1"/>
</dbReference>
<dbReference type="PROSITE" id="PS00108">
    <property type="entry name" value="PROTEIN_KINASE_ST"/>
    <property type="match status" value="1"/>
</dbReference>
<evidence type="ECO:0000256" key="6">
    <source>
        <dbReference type="ARBA" id="ARBA00022741"/>
    </source>
</evidence>
<reference evidence="13" key="1">
    <citation type="submission" date="2021-02" db="EMBL/GenBank/DDBJ databases">
        <authorList>
            <person name="Nowell W R."/>
        </authorList>
    </citation>
    <scope>NUCLEOTIDE SEQUENCE</scope>
</reference>
<keyword evidence="2" id="KW-0418">Kinase</keyword>
<dbReference type="CDD" id="cd13999">
    <property type="entry name" value="STKc_MAP3K-like"/>
    <property type="match status" value="1"/>
</dbReference>
<dbReference type="Gene3D" id="1.20.930.20">
    <property type="entry name" value="Adaptor protein Cbl, N-terminal domain"/>
    <property type="match status" value="1"/>
</dbReference>
<dbReference type="GO" id="GO:0106274">
    <property type="term" value="F:NAD+-protein-arginine ADP-ribosyltransferase activity"/>
    <property type="evidence" value="ECO:0007669"/>
    <property type="project" value="UniProtKB-EC"/>
</dbReference>
<dbReference type="Pfam" id="PF07714">
    <property type="entry name" value="PK_Tyr_Ser-Thr"/>
    <property type="match status" value="1"/>
</dbReference>
<dbReference type="SMART" id="SM00220">
    <property type="entry name" value="S_TKc"/>
    <property type="match status" value="1"/>
</dbReference>
<dbReference type="InterPro" id="IPR059179">
    <property type="entry name" value="MLKL-like_MCAfunc"/>
</dbReference>
<dbReference type="InterPro" id="IPR017441">
    <property type="entry name" value="Protein_kinase_ATP_BS"/>
</dbReference>
<evidence type="ECO:0000313" key="15">
    <source>
        <dbReference type="Proteomes" id="UP000663845"/>
    </source>
</evidence>
<dbReference type="InterPro" id="IPR036537">
    <property type="entry name" value="Adaptor_Cbl_N_dom_sf"/>
</dbReference>
<feature type="binding site" evidence="9">
    <location>
        <position position="742"/>
    </location>
    <ligand>
        <name>ATP</name>
        <dbReference type="ChEBI" id="CHEBI:30616"/>
    </ligand>
</feature>
<organism evidence="13 15">
    <name type="scientific">Adineta steineri</name>
    <dbReference type="NCBI Taxonomy" id="433720"/>
    <lineage>
        <taxon>Eukaryota</taxon>
        <taxon>Metazoa</taxon>
        <taxon>Spiralia</taxon>
        <taxon>Gnathifera</taxon>
        <taxon>Rotifera</taxon>
        <taxon>Eurotatoria</taxon>
        <taxon>Bdelloidea</taxon>
        <taxon>Adinetida</taxon>
        <taxon>Adinetidae</taxon>
        <taxon>Adineta</taxon>
    </lineage>
</organism>
<evidence type="ECO:0000256" key="7">
    <source>
        <dbReference type="ARBA" id="ARBA00022840"/>
    </source>
</evidence>
<evidence type="ECO:0000256" key="1">
    <source>
        <dbReference type="ARBA" id="ARBA00009558"/>
    </source>
</evidence>
<keyword evidence="4 10" id="KW-0808">Transferase</keyword>
<dbReference type="Proteomes" id="UP000663845">
    <property type="component" value="Unassembled WGS sequence"/>
</dbReference>
<dbReference type="PRINTS" id="PR00109">
    <property type="entry name" value="TYRKINASE"/>
</dbReference>
<gene>
    <name evidence="13" type="ORF">JYZ213_LOCUS21465</name>
    <name evidence="14" type="ORF">OXD698_LOCUS29591</name>
</gene>
<comment type="similarity">
    <text evidence="1 10">Belongs to the Arg-specific ADP-ribosyltransferase family.</text>
</comment>
<dbReference type="PROSITE" id="PS51996">
    <property type="entry name" value="TR_MART"/>
    <property type="match status" value="2"/>
</dbReference>
<evidence type="ECO:0000259" key="12">
    <source>
        <dbReference type="PROSITE" id="PS50011"/>
    </source>
</evidence>
<protein>
    <recommendedName>
        <fullName evidence="10">NAD(P)(+)--arginine ADP-ribosyltransferase</fullName>
        <ecNumber evidence="10">2.4.2.31</ecNumber>
    </recommendedName>
    <alternativeName>
        <fullName evidence="10">Mono(ADP-ribosyl)transferase</fullName>
    </alternativeName>
</protein>
<dbReference type="Gene3D" id="1.10.510.10">
    <property type="entry name" value="Transferase(Phosphotransferase) domain 1"/>
    <property type="match status" value="1"/>
</dbReference>
<dbReference type="InterPro" id="IPR000768">
    <property type="entry name" value="ART"/>
</dbReference>
<evidence type="ECO:0000313" key="13">
    <source>
        <dbReference type="EMBL" id="CAF1102554.1"/>
    </source>
</evidence>
<keyword evidence="3 10" id="KW-0328">Glycosyltransferase</keyword>